<dbReference type="Proteomes" id="UP000014521">
    <property type="component" value="Unassembled WGS sequence"/>
</dbReference>
<evidence type="ECO:0000256" key="1">
    <source>
        <dbReference type="SAM" id="MobiDB-lite"/>
    </source>
</evidence>
<dbReference type="HOGENOM" id="CLU_841347_0_0_11"/>
<feature type="compositionally biased region" description="Polar residues" evidence="1">
    <location>
        <begin position="103"/>
        <end position="114"/>
    </location>
</feature>
<comment type="caution">
    <text evidence="2">The sequence shown here is derived from an EMBL/GenBank/DDBJ whole genome shotgun (WGS) entry which is preliminary data.</text>
</comment>
<organism evidence="2 3">
    <name type="scientific">Gardnerella vaginalis JCP8108</name>
    <dbReference type="NCBI Taxonomy" id="1261066"/>
    <lineage>
        <taxon>Bacteria</taxon>
        <taxon>Bacillati</taxon>
        <taxon>Actinomycetota</taxon>
        <taxon>Actinomycetes</taxon>
        <taxon>Bifidobacteriales</taxon>
        <taxon>Bifidobacteriaceae</taxon>
        <taxon>Gardnerella</taxon>
    </lineage>
</organism>
<evidence type="ECO:0000313" key="2">
    <source>
        <dbReference type="EMBL" id="EPI47616.1"/>
    </source>
</evidence>
<evidence type="ECO:0000313" key="3">
    <source>
        <dbReference type="Proteomes" id="UP000014521"/>
    </source>
</evidence>
<name>S4GP14_GARVA</name>
<feature type="compositionally biased region" description="Basic and acidic residues" evidence="1">
    <location>
        <begin position="135"/>
        <end position="169"/>
    </location>
</feature>
<dbReference type="AlphaFoldDB" id="S4GP14"/>
<protein>
    <submittedName>
        <fullName evidence="2">Uncharacterized protein</fullName>
    </submittedName>
</protein>
<dbReference type="RefSeq" id="WP_016828778.1">
    <property type="nucleotide sequence ID" value="NZ_KE347320.1"/>
</dbReference>
<dbReference type="PATRIC" id="fig|1261066.4.peg.748"/>
<feature type="region of interest" description="Disordered" evidence="1">
    <location>
        <begin position="53"/>
        <end position="196"/>
    </location>
</feature>
<accession>S4GP14</accession>
<sequence>MKKNMKHRVLSVLSAVLCVLAMTLSVSVLPGLAYAKITKNPLFAAVLAAAAENDKSKDAGKDAGKAGKEKGKEKTNSEGNGVANGEAGKGETNREGTVGNKGTVKNPNGVSVDNGNAGKDAGDEKKQSNVPANVPEHKSNKENGKQVDKNKKNTEAKNEDTKEKAEEKAKKKAESKKEKEKAKKEKAKKAKGQDRDADTLKKLTLDQVKKLPACVVHYLPDNFPNTVLFRPDSGSGNACAISADGLPANFNSIRKAISNLNNDGTGSVDFYGAEVYAYGSLSKGKEGLFSGKNISSIGNDDRFDVSNVTDMSYLFKDSSLTNFSFLVIGM</sequence>
<gene>
    <name evidence="2" type="ORF">HMPREF1581_00826</name>
</gene>
<proteinExistence type="predicted"/>
<feature type="compositionally biased region" description="Basic and acidic residues" evidence="1">
    <location>
        <begin position="53"/>
        <end position="76"/>
    </location>
</feature>
<reference evidence="2 3" key="1">
    <citation type="submission" date="2013-06" db="EMBL/GenBank/DDBJ databases">
        <authorList>
            <person name="Weinstock G."/>
            <person name="Sodergren E."/>
            <person name="Lobos E.A."/>
            <person name="Fulton L."/>
            <person name="Fulton R."/>
            <person name="Courtney L."/>
            <person name="Fronick C."/>
            <person name="O'Laughlin M."/>
            <person name="Godfrey J."/>
            <person name="Wilson R.M."/>
            <person name="Miner T."/>
            <person name="Farmer C."/>
            <person name="Delehaunty K."/>
            <person name="Cordes M."/>
            <person name="Minx P."/>
            <person name="Tomlinson C."/>
            <person name="Chen J."/>
            <person name="Wollam A."/>
            <person name="Pepin K.H."/>
            <person name="Bhonagiri V."/>
            <person name="Zhang X."/>
            <person name="Warren W."/>
            <person name="Mitreva M."/>
            <person name="Mardis E.R."/>
            <person name="Wilson R.K."/>
        </authorList>
    </citation>
    <scope>NUCLEOTIDE SEQUENCE [LARGE SCALE GENOMIC DNA]</scope>
    <source>
        <strain evidence="2 3">JCP8108</strain>
    </source>
</reference>
<dbReference type="EMBL" id="ATJJ01000047">
    <property type="protein sequence ID" value="EPI47616.1"/>
    <property type="molecule type" value="Genomic_DNA"/>
</dbReference>